<keyword evidence="2" id="KW-1185">Reference proteome</keyword>
<organism evidence="1 2">
    <name type="scientific">Helianthus annuus</name>
    <name type="common">Common sunflower</name>
    <dbReference type="NCBI Taxonomy" id="4232"/>
    <lineage>
        <taxon>Eukaryota</taxon>
        <taxon>Viridiplantae</taxon>
        <taxon>Streptophyta</taxon>
        <taxon>Embryophyta</taxon>
        <taxon>Tracheophyta</taxon>
        <taxon>Spermatophyta</taxon>
        <taxon>Magnoliopsida</taxon>
        <taxon>eudicotyledons</taxon>
        <taxon>Gunneridae</taxon>
        <taxon>Pentapetalae</taxon>
        <taxon>asterids</taxon>
        <taxon>campanulids</taxon>
        <taxon>Asterales</taxon>
        <taxon>Asteraceae</taxon>
        <taxon>Asteroideae</taxon>
        <taxon>Heliantheae alliance</taxon>
        <taxon>Heliantheae</taxon>
        <taxon>Helianthus</taxon>
    </lineage>
</organism>
<dbReference type="AlphaFoldDB" id="A0A9K3IRK6"/>
<reference evidence="1" key="1">
    <citation type="journal article" date="2017" name="Nature">
        <title>The sunflower genome provides insights into oil metabolism, flowering and Asterid evolution.</title>
        <authorList>
            <person name="Badouin H."/>
            <person name="Gouzy J."/>
            <person name="Grassa C.J."/>
            <person name="Murat F."/>
            <person name="Staton S.E."/>
            <person name="Cottret L."/>
            <person name="Lelandais-Briere C."/>
            <person name="Owens G.L."/>
            <person name="Carrere S."/>
            <person name="Mayjonade B."/>
            <person name="Legrand L."/>
            <person name="Gill N."/>
            <person name="Kane N.C."/>
            <person name="Bowers J.E."/>
            <person name="Hubner S."/>
            <person name="Bellec A."/>
            <person name="Berard A."/>
            <person name="Berges H."/>
            <person name="Blanchet N."/>
            <person name="Boniface M.C."/>
            <person name="Brunel D."/>
            <person name="Catrice O."/>
            <person name="Chaidir N."/>
            <person name="Claudel C."/>
            <person name="Donnadieu C."/>
            <person name="Faraut T."/>
            <person name="Fievet G."/>
            <person name="Helmstetter N."/>
            <person name="King M."/>
            <person name="Knapp S.J."/>
            <person name="Lai Z."/>
            <person name="Le Paslier M.C."/>
            <person name="Lippi Y."/>
            <person name="Lorenzon L."/>
            <person name="Mandel J.R."/>
            <person name="Marage G."/>
            <person name="Marchand G."/>
            <person name="Marquand E."/>
            <person name="Bret-Mestries E."/>
            <person name="Morien E."/>
            <person name="Nambeesan S."/>
            <person name="Nguyen T."/>
            <person name="Pegot-Espagnet P."/>
            <person name="Pouilly N."/>
            <person name="Raftis F."/>
            <person name="Sallet E."/>
            <person name="Schiex T."/>
            <person name="Thomas J."/>
            <person name="Vandecasteele C."/>
            <person name="Vares D."/>
            <person name="Vear F."/>
            <person name="Vautrin S."/>
            <person name="Crespi M."/>
            <person name="Mangin B."/>
            <person name="Burke J.M."/>
            <person name="Salse J."/>
            <person name="Munos S."/>
            <person name="Vincourt P."/>
            <person name="Rieseberg L.H."/>
            <person name="Langlade N.B."/>
        </authorList>
    </citation>
    <scope>NUCLEOTIDE SEQUENCE</scope>
    <source>
        <tissue evidence="1">Leaves</tissue>
    </source>
</reference>
<gene>
    <name evidence="1" type="ORF">HanXRQr2_Chr06g0243501</name>
</gene>
<dbReference type="Proteomes" id="UP000215914">
    <property type="component" value="Unassembled WGS sequence"/>
</dbReference>
<dbReference type="EMBL" id="MNCJ02000321">
    <property type="protein sequence ID" value="KAF5801040.1"/>
    <property type="molecule type" value="Genomic_DNA"/>
</dbReference>
<sequence length="129" mass="14127">MSKPTIRRFTRQHSQSTKFTITNSQWSETTTTIAAEMTVVAGVMAAEEAVAAVVVVIITVDETEIIRNNTVINSKNSIRKIMEAIEVEAGVENPVGSEVFSTVVSKVNGLRLTLGRMSIECRKSTREVV</sequence>
<dbReference type="Gramene" id="mRNA:HanXRQr2_Chr06g0243501">
    <property type="protein sequence ID" value="CDS:HanXRQr2_Chr06g0243501.1"/>
    <property type="gene ID" value="HanXRQr2_Chr06g0243501"/>
</dbReference>
<proteinExistence type="predicted"/>
<name>A0A9K3IRK6_HELAN</name>
<accession>A0A9K3IRK6</accession>
<comment type="caution">
    <text evidence="1">The sequence shown here is derived from an EMBL/GenBank/DDBJ whole genome shotgun (WGS) entry which is preliminary data.</text>
</comment>
<evidence type="ECO:0000313" key="1">
    <source>
        <dbReference type="EMBL" id="KAF5801040.1"/>
    </source>
</evidence>
<protein>
    <submittedName>
        <fullName evidence="1">Uncharacterized protein</fullName>
    </submittedName>
</protein>
<reference evidence="1" key="2">
    <citation type="submission" date="2020-06" db="EMBL/GenBank/DDBJ databases">
        <title>Helianthus annuus Genome sequencing and assembly Release 2.</title>
        <authorList>
            <person name="Gouzy J."/>
            <person name="Langlade N."/>
            <person name="Munos S."/>
        </authorList>
    </citation>
    <scope>NUCLEOTIDE SEQUENCE</scope>
    <source>
        <tissue evidence="1">Leaves</tissue>
    </source>
</reference>
<evidence type="ECO:0000313" key="2">
    <source>
        <dbReference type="Proteomes" id="UP000215914"/>
    </source>
</evidence>